<evidence type="ECO:0000313" key="4">
    <source>
        <dbReference type="Proteomes" id="UP001620645"/>
    </source>
</evidence>
<accession>A0ABD2IA66</accession>
<feature type="compositionally biased region" description="Low complexity" evidence="1">
    <location>
        <begin position="444"/>
        <end position="460"/>
    </location>
</feature>
<gene>
    <name evidence="3" type="ORF">niasHS_015166</name>
</gene>
<feature type="region of interest" description="Disordered" evidence="1">
    <location>
        <begin position="22"/>
        <end position="511"/>
    </location>
</feature>
<keyword evidence="2" id="KW-0732">Signal</keyword>
<evidence type="ECO:0000256" key="2">
    <source>
        <dbReference type="SAM" id="SignalP"/>
    </source>
</evidence>
<keyword evidence="4" id="KW-1185">Reference proteome</keyword>
<protein>
    <submittedName>
        <fullName evidence="3">Uncharacterized protein</fullName>
    </submittedName>
</protein>
<feature type="compositionally biased region" description="Basic and acidic residues" evidence="1">
    <location>
        <begin position="58"/>
        <end position="74"/>
    </location>
</feature>
<feature type="compositionally biased region" description="Acidic residues" evidence="1">
    <location>
        <begin position="143"/>
        <end position="167"/>
    </location>
</feature>
<feature type="compositionally biased region" description="Basic and acidic residues" evidence="1">
    <location>
        <begin position="101"/>
        <end position="113"/>
    </location>
</feature>
<comment type="caution">
    <text evidence="3">The sequence shown here is derived from an EMBL/GenBank/DDBJ whole genome shotgun (WGS) entry which is preliminary data.</text>
</comment>
<feature type="compositionally biased region" description="Basic and acidic residues" evidence="1">
    <location>
        <begin position="270"/>
        <end position="279"/>
    </location>
</feature>
<feature type="compositionally biased region" description="Basic residues" evidence="1">
    <location>
        <begin position="282"/>
        <end position="292"/>
    </location>
</feature>
<feature type="compositionally biased region" description="Acidic residues" evidence="1">
    <location>
        <begin position="182"/>
        <end position="194"/>
    </location>
</feature>
<evidence type="ECO:0000313" key="3">
    <source>
        <dbReference type="EMBL" id="KAL3074336.1"/>
    </source>
</evidence>
<feature type="chain" id="PRO_5044841407" evidence="2">
    <location>
        <begin position="18"/>
        <end position="511"/>
    </location>
</feature>
<dbReference type="AlphaFoldDB" id="A0ABD2IA66"/>
<name>A0ABD2IA66_HETSC</name>
<dbReference type="EMBL" id="JBICCN010000357">
    <property type="protein sequence ID" value="KAL3074336.1"/>
    <property type="molecule type" value="Genomic_DNA"/>
</dbReference>
<feature type="compositionally biased region" description="Acidic residues" evidence="1">
    <location>
        <begin position="303"/>
        <end position="323"/>
    </location>
</feature>
<dbReference type="Proteomes" id="UP001620645">
    <property type="component" value="Unassembled WGS sequence"/>
</dbReference>
<feature type="signal peptide" evidence="2">
    <location>
        <begin position="1"/>
        <end position="17"/>
    </location>
</feature>
<feature type="compositionally biased region" description="Low complexity" evidence="1">
    <location>
        <begin position="168"/>
        <end position="181"/>
    </location>
</feature>
<sequence length="511" mass="56744">MICLLISGLGTLNAVNPAEVAADEHGETHSPTTLVPKVEPIETAPAQQSREWGGEEQWEQKERIPKVEVPKVEPSDTAPVQPKRKVPKMEPFDTAPAQQPREGRGEGQSEQQKEQPLGLAEVPLTAKRQRTPSARYHRPEFELSSEDEPDNSSDEDWKDAEEEESDELASLSKSSASYGLGEDIDDGEEEENEAMESKKKRMAQTKGKQTAPIEVPSDSDSSFDSEQVKALTAKIQHGNRAKPKVGTSSSKKDPKQKQMPTKKNIQKAKSFKESGDGGKSKANLKGKSKSIKQMKEKERTMSDEEDEEDEDEASFSEEDEEMDGPSKQSKGREIDDETMAEIEKWLKDLDVEKLMRESSTSKGTTQYSTPMKRKRGGKKVVTTDEDEEEEHSLNSGEMDLSQSSSEEEKSTKRGKRILKGKGKAVDEGQSSAGNEKPKAKRATKQTQGQGVGQKQQQQKKPSGKTKKLDDLHKNVVAAFPKTTTQPRTTRAKPKGKGNPQIVIKEEKEWTK</sequence>
<feature type="compositionally biased region" description="Basic and acidic residues" evidence="1">
    <location>
        <begin position="293"/>
        <end position="302"/>
    </location>
</feature>
<reference evidence="3 4" key="1">
    <citation type="submission" date="2024-10" db="EMBL/GenBank/DDBJ databases">
        <authorList>
            <person name="Kim D."/>
        </authorList>
    </citation>
    <scope>NUCLEOTIDE SEQUENCE [LARGE SCALE GENOMIC DNA]</scope>
    <source>
        <strain evidence="3">Taebaek</strain>
    </source>
</reference>
<evidence type="ECO:0000256" key="1">
    <source>
        <dbReference type="SAM" id="MobiDB-lite"/>
    </source>
</evidence>
<proteinExistence type="predicted"/>
<feature type="compositionally biased region" description="Basic and acidic residues" evidence="1">
    <location>
        <begin position="341"/>
        <end position="356"/>
    </location>
</feature>
<organism evidence="3 4">
    <name type="scientific">Heterodera schachtii</name>
    <name type="common">Sugarbeet cyst nematode worm</name>
    <name type="synonym">Tylenchus schachtii</name>
    <dbReference type="NCBI Taxonomy" id="97005"/>
    <lineage>
        <taxon>Eukaryota</taxon>
        <taxon>Metazoa</taxon>
        <taxon>Ecdysozoa</taxon>
        <taxon>Nematoda</taxon>
        <taxon>Chromadorea</taxon>
        <taxon>Rhabditida</taxon>
        <taxon>Tylenchina</taxon>
        <taxon>Tylenchomorpha</taxon>
        <taxon>Tylenchoidea</taxon>
        <taxon>Heteroderidae</taxon>
        <taxon>Heteroderinae</taxon>
        <taxon>Heterodera</taxon>
    </lineage>
</organism>
<feature type="compositionally biased region" description="Polar residues" evidence="1">
    <location>
        <begin position="357"/>
        <end position="369"/>
    </location>
</feature>
<feature type="compositionally biased region" description="Basic residues" evidence="1">
    <location>
        <begin position="412"/>
        <end position="422"/>
    </location>
</feature>